<evidence type="ECO:0000313" key="2">
    <source>
        <dbReference type="EMBL" id="KTB32981.1"/>
    </source>
</evidence>
<comment type="caution">
    <text evidence="2">The sequence shown here is derived from an EMBL/GenBank/DDBJ whole genome shotgun (WGS) entry which is preliminary data.</text>
</comment>
<feature type="compositionally biased region" description="Basic residues" evidence="1">
    <location>
        <begin position="199"/>
        <end position="214"/>
    </location>
</feature>
<feature type="region of interest" description="Disordered" evidence="1">
    <location>
        <begin position="144"/>
        <end position="172"/>
    </location>
</feature>
<sequence>MSKTWLFHDESRELSWASLPAVICHVFTAGSRKFTRGFRAPRGPSPCPSPYTHRNLSRIGSETDINPAEFNAMNKRFPPRAKKAAPIHRLSLASQLRNFDNRWADLFSSTPVLNKLTKGRQKPEEFHTNAQNLLDDVQVALRDAHSRKQRKGREQDSIIPDPLPIPYSTRQGPRSISIFPIAEEEFEEEPDKKSMMQRVRSKLKRKKAIKKKGSRPGLSRFNPFKKRVTPGSDTITEVEPRKVKHKSSRRSVPSSSGSGSRSRSRHRSPRHKSSRRLREQPEPPVIPTEFKPYLPEPPMLPPMKLEMSSIGYYHPSSPSIASPPRPQRDYRYHLDPSVGPSSPQPYYLSVQNEQNSPRHRPRESSARGHSTRHKTSRDLKDDSHRRRDRSHRHRSDKDKERRHDSSDSRSRSHRHHRHHDRDYDSRRDSKLDDSPSYSHRHHDYDSRHDSKLNDSPSYSHRHHHSRDSRHHVPNQSASSYAHRHDNYRFWQPVQVTPSPERSRFKENFSIIHSP</sequence>
<organism evidence="2 3">
    <name type="scientific">Moniliophthora roreri</name>
    <name type="common">Frosty pod rot fungus</name>
    <name type="synonym">Monilia roreri</name>
    <dbReference type="NCBI Taxonomy" id="221103"/>
    <lineage>
        <taxon>Eukaryota</taxon>
        <taxon>Fungi</taxon>
        <taxon>Dikarya</taxon>
        <taxon>Basidiomycota</taxon>
        <taxon>Agaricomycotina</taxon>
        <taxon>Agaricomycetes</taxon>
        <taxon>Agaricomycetidae</taxon>
        <taxon>Agaricales</taxon>
        <taxon>Marasmiineae</taxon>
        <taxon>Marasmiaceae</taxon>
        <taxon>Moniliophthora</taxon>
    </lineage>
</organism>
<feature type="compositionally biased region" description="Basic and acidic residues" evidence="1">
    <location>
        <begin position="442"/>
        <end position="452"/>
    </location>
</feature>
<feature type="compositionally biased region" description="Basic and acidic residues" evidence="1">
    <location>
        <begin position="395"/>
        <end position="410"/>
    </location>
</feature>
<protein>
    <submittedName>
        <fullName evidence="2">Uncharacterized protein</fullName>
    </submittedName>
</protein>
<reference evidence="2 3" key="1">
    <citation type="submission" date="2015-12" db="EMBL/GenBank/DDBJ databases">
        <title>Draft genome sequence of Moniliophthora roreri, the causal agent of frosty pod rot of cacao.</title>
        <authorList>
            <person name="Aime M.C."/>
            <person name="Diaz-Valderrama J.R."/>
            <person name="Kijpornyongpan T."/>
            <person name="Phillips-Mora W."/>
        </authorList>
    </citation>
    <scope>NUCLEOTIDE SEQUENCE [LARGE SCALE GENOMIC DNA]</scope>
    <source>
        <strain evidence="2 3">MCA 2952</strain>
    </source>
</reference>
<dbReference type="AlphaFoldDB" id="A0A0W0F9J5"/>
<dbReference type="Proteomes" id="UP000054988">
    <property type="component" value="Unassembled WGS sequence"/>
</dbReference>
<dbReference type="EMBL" id="LATX01002193">
    <property type="protein sequence ID" value="KTB32981.1"/>
    <property type="molecule type" value="Genomic_DNA"/>
</dbReference>
<feature type="compositionally biased region" description="Basic residues" evidence="1">
    <location>
        <begin position="262"/>
        <end position="275"/>
    </location>
</feature>
<feature type="region of interest" description="Disordered" evidence="1">
    <location>
        <begin position="186"/>
        <end position="484"/>
    </location>
</feature>
<accession>A0A0W0F9J5</accession>
<feature type="compositionally biased region" description="Basic and acidic residues" evidence="1">
    <location>
        <begin position="144"/>
        <end position="156"/>
    </location>
</feature>
<evidence type="ECO:0000313" key="3">
    <source>
        <dbReference type="Proteomes" id="UP000054988"/>
    </source>
</evidence>
<proteinExistence type="predicted"/>
<feature type="compositionally biased region" description="Basic and acidic residues" evidence="1">
    <location>
        <begin position="376"/>
        <end position="385"/>
    </location>
</feature>
<feature type="compositionally biased region" description="Basic and acidic residues" evidence="1">
    <location>
        <begin position="420"/>
        <end position="433"/>
    </location>
</feature>
<gene>
    <name evidence="2" type="ORF">WG66_14451</name>
</gene>
<feature type="compositionally biased region" description="Basic residues" evidence="1">
    <location>
        <begin position="459"/>
        <end position="472"/>
    </location>
</feature>
<name>A0A0W0F9J5_MONRR</name>
<evidence type="ECO:0000256" key="1">
    <source>
        <dbReference type="SAM" id="MobiDB-lite"/>
    </source>
</evidence>
<feature type="compositionally biased region" description="Low complexity" evidence="1">
    <location>
        <begin position="250"/>
        <end position="261"/>
    </location>
</feature>